<evidence type="ECO:0000313" key="1">
    <source>
        <dbReference type="EMBL" id="OII76561.1"/>
    </source>
</evidence>
<dbReference type="RefSeq" id="XP_067068407.1">
    <property type="nucleotide sequence ID" value="XM_067210332.1"/>
</dbReference>
<evidence type="ECO:0000313" key="2">
    <source>
        <dbReference type="Proteomes" id="UP000186804"/>
    </source>
</evidence>
<reference evidence="1 2" key="1">
    <citation type="submission" date="2016-10" db="EMBL/GenBank/DDBJ databases">
        <title>Reductive evolution of mitochondrial metabolism and differential evolution of invasion-related proteins in Cryptosporidium.</title>
        <authorList>
            <person name="Liu S."/>
            <person name="Roellig D.M."/>
            <person name="Guo Y."/>
            <person name="Li N."/>
            <person name="Frace M.A."/>
            <person name="Tang K."/>
            <person name="Zhang L."/>
            <person name="Feng Y."/>
            <person name="Xiao L."/>
        </authorList>
    </citation>
    <scope>NUCLEOTIDE SEQUENCE [LARGE SCALE GENOMIC DNA]</scope>
    <source>
        <strain evidence="1">30847</strain>
    </source>
</reference>
<name>A0A1J4MQM6_9CRYT</name>
<organism evidence="1 2">
    <name type="scientific">Cryptosporidium andersoni</name>
    <dbReference type="NCBI Taxonomy" id="117008"/>
    <lineage>
        <taxon>Eukaryota</taxon>
        <taxon>Sar</taxon>
        <taxon>Alveolata</taxon>
        <taxon>Apicomplexa</taxon>
        <taxon>Conoidasida</taxon>
        <taxon>Coccidia</taxon>
        <taxon>Eucoccidiorida</taxon>
        <taxon>Eimeriorina</taxon>
        <taxon>Cryptosporidiidae</taxon>
        <taxon>Cryptosporidium</taxon>
    </lineage>
</organism>
<dbReference type="VEuPathDB" id="CryptoDB:cand_000820"/>
<dbReference type="Pfam" id="PF10294">
    <property type="entry name" value="Methyltransf_16"/>
    <property type="match status" value="1"/>
</dbReference>
<dbReference type="EMBL" id="LRBS01000057">
    <property type="protein sequence ID" value="OII76561.1"/>
    <property type="molecule type" value="Genomic_DNA"/>
</dbReference>
<proteinExistence type="predicted"/>
<sequence length="509" mass="59342">MISYKSNNEILIDFYNIIQLRSQIGALYPIDKVIDNCIKLGLHKSEDLQILFVDEILNYHLFLKFPISQKYIIRLIKILISKIEDNRYQISDKLLGVFTKLVSRKELIKYNINNSINNHIILEFIDDKLEFLIYKGNNKLKQENKYEDLKSYMINKGLDSKFYSSIYDYLPNYDLKEKVLSFIFRYQETNELGMRPWDAGIFLAERLISTINDPERSVIGKDIIELGSGIGVAATIASKLCSIRSICTSDYNFTIINNLKYNFSINGILEDPNIQIDRNKGVEWYKWNNKDDNKYNTKIEFNMINKDASEGILNKNLGNINNEISVNTFTNNYTKEDDIHLKFSSIYLDWETFNENIAANILKSRIKPLIMASDVIYDKKLNSLLVKTIQIFLSTGFKILYGRNPPSLSLNNFSNNRSDSESPKYDKSISNIKSDSLIWTDLPFVDYSKANPYCMIINAIRCEDTLQDFVDKCYRNGLTVCRDPIIIPRLFYYEVDIDTIITFIIYYNN</sequence>
<dbReference type="Proteomes" id="UP000186804">
    <property type="component" value="Unassembled WGS sequence"/>
</dbReference>
<dbReference type="SUPFAM" id="SSF53335">
    <property type="entry name" value="S-adenosyl-L-methionine-dependent methyltransferases"/>
    <property type="match status" value="1"/>
</dbReference>
<dbReference type="GeneID" id="92364267"/>
<dbReference type="Gene3D" id="3.40.50.150">
    <property type="entry name" value="Vaccinia Virus protein VP39"/>
    <property type="match status" value="1"/>
</dbReference>
<dbReference type="OrthoDB" id="194386at2759"/>
<dbReference type="AlphaFoldDB" id="A0A1J4MQM6"/>
<gene>
    <name evidence="1" type="ORF">cand_000820</name>
</gene>
<dbReference type="PANTHER" id="PTHR14614">
    <property type="entry name" value="HEPATOCELLULAR CARCINOMA-ASSOCIATED ANTIGEN"/>
    <property type="match status" value="1"/>
</dbReference>
<keyword evidence="2" id="KW-1185">Reference proteome</keyword>
<protein>
    <submittedName>
        <fullName evidence="1">Uncharacterized protein</fullName>
    </submittedName>
</protein>
<dbReference type="InterPro" id="IPR029063">
    <property type="entry name" value="SAM-dependent_MTases_sf"/>
</dbReference>
<comment type="caution">
    <text evidence="1">The sequence shown here is derived from an EMBL/GenBank/DDBJ whole genome shotgun (WGS) entry which is preliminary data.</text>
</comment>
<accession>A0A1J4MQM6</accession>
<dbReference type="PANTHER" id="PTHR14614:SF130">
    <property type="entry name" value="PROTEIN-LYSINE N-METHYLTRANSFERASE EEF2KMT"/>
    <property type="match status" value="1"/>
</dbReference>
<dbReference type="InterPro" id="IPR019410">
    <property type="entry name" value="Methyltransf_16"/>
</dbReference>